<evidence type="ECO:0000259" key="14">
    <source>
        <dbReference type="PROSITE" id="PS50923"/>
    </source>
</evidence>
<accession>A0A8C5JP90</accession>
<feature type="disulfide bond" evidence="12">
    <location>
        <begin position="186"/>
        <end position="213"/>
    </location>
</feature>
<dbReference type="Gene3D" id="2.10.70.10">
    <property type="entry name" value="Complement Module, domain 1"/>
    <property type="match status" value="4"/>
</dbReference>
<evidence type="ECO:0000256" key="6">
    <source>
        <dbReference type="ARBA" id="ARBA00022859"/>
    </source>
</evidence>
<dbReference type="FunFam" id="2.10.70.10:FF:000070">
    <property type="entry name" value="Complement C3d receptor 2"/>
    <property type="match status" value="1"/>
</dbReference>
<keyword evidence="3" id="KW-0399">Innate immunity</keyword>
<dbReference type="PROSITE" id="PS50923">
    <property type="entry name" value="SUSHI"/>
    <property type="match status" value="4"/>
</dbReference>
<feature type="domain" description="Sushi" evidence="14">
    <location>
        <begin position="101"/>
        <end position="154"/>
    </location>
</feature>
<dbReference type="InterPro" id="IPR035976">
    <property type="entry name" value="Sushi/SCR/CCP_sf"/>
</dbReference>
<dbReference type="OMA" id="HRAYSAI"/>
<evidence type="ECO:0000256" key="13">
    <source>
        <dbReference type="SAM" id="MobiDB-lite"/>
    </source>
</evidence>
<dbReference type="Ensembl" id="ENSJHYT00000026971.1">
    <property type="protein sequence ID" value="ENSJHYP00000022368.1"/>
    <property type="gene ID" value="ENSJHYG00000016860.1"/>
</dbReference>
<keyword evidence="4 12" id="KW-0768">Sushi</keyword>
<protein>
    <recommendedName>
        <fullName evidence="14">Sushi domain-containing protein</fullName>
    </recommendedName>
</protein>
<evidence type="ECO:0000256" key="12">
    <source>
        <dbReference type="PROSITE-ProRule" id="PRU00302"/>
    </source>
</evidence>
<feature type="disulfide bond" evidence="12">
    <location>
        <begin position="34"/>
        <end position="77"/>
    </location>
</feature>
<keyword evidence="6" id="KW-0391">Immunity</keyword>
<sequence>SQCDGHCRGTSAPPLGETPKPPLLSAPALAARPCPPPPVIAHATLSAEPGTNFTSGTSVSYSCQPGFTLLGDPSVLCTAWGNWSLPYPRSGCGTPTLLLFAELSKEYENQTEFPVGMTVNYTCRPGYVEQPQISSTITCLENLTWSEAQEFCKMLQCPSPPNITKGTHDSQDLEVFPAGMVVNYSCDPGYSLRGEASIHCTSSGNWSLPLPQCAGVVCPAPQIQNGRVAVPKPRYTYGDSVTFKCHRGFTLRASIYCTASGAWSHPPPVCQGAFWLQRAKNKGLLTTIPDRTAARAVPAARPRRERPRRAGPAMAAPR</sequence>
<dbReference type="AlphaFoldDB" id="A0A8C5JP90"/>
<reference evidence="15" key="1">
    <citation type="submission" date="2025-08" db="UniProtKB">
        <authorList>
            <consortium name="Ensembl"/>
        </authorList>
    </citation>
    <scope>IDENTIFICATION</scope>
</reference>
<evidence type="ECO:0000256" key="5">
    <source>
        <dbReference type="ARBA" id="ARBA00022737"/>
    </source>
</evidence>
<dbReference type="InterPro" id="IPR050350">
    <property type="entry name" value="Compl-Cell_Adhes-Reg"/>
</dbReference>
<dbReference type="GO" id="GO:0006958">
    <property type="term" value="P:complement activation, classical pathway"/>
    <property type="evidence" value="ECO:0007669"/>
    <property type="project" value="UniProtKB-KW"/>
</dbReference>
<evidence type="ECO:0000256" key="2">
    <source>
        <dbReference type="ARBA" id="ARBA00010908"/>
    </source>
</evidence>
<evidence type="ECO:0000256" key="3">
    <source>
        <dbReference type="ARBA" id="ARBA00022588"/>
    </source>
</evidence>
<dbReference type="InterPro" id="IPR000436">
    <property type="entry name" value="Sushi_SCR_CCP_dom"/>
</dbReference>
<evidence type="ECO:0000256" key="1">
    <source>
        <dbReference type="ARBA" id="ARBA00004370"/>
    </source>
</evidence>
<dbReference type="PANTHER" id="PTHR19325">
    <property type="entry name" value="COMPLEMENT COMPONENT-RELATED SUSHI DOMAIN-CONTAINING"/>
    <property type="match status" value="1"/>
</dbReference>
<evidence type="ECO:0000256" key="7">
    <source>
        <dbReference type="ARBA" id="ARBA00022875"/>
    </source>
</evidence>
<dbReference type="SMART" id="SM00032">
    <property type="entry name" value="CCP"/>
    <property type="match status" value="4"/>
</dbReference>
<comment type="subcellular location">
    <subcellularLocation>
        <location evidence="1">Membrane</location>
    </subcellularLocation>
</comment>
<dbReference type="CDD" id="cd00033">
    <property type="entry name" value="CCP"/>
    <property type="match status" value="4"/>
</dbReference>
<keyword evidence="10" id="KW-0325">Glycoprotein</keyword>
<feature type="domain" description="Sushi" evidence="14">
    <location>
        <begin position="216"/>
        <end position="272"/>
    </location>
</feature>
<evidence type="ECO:0000256" key="9">
    <source>
        <dbReference type="ARBA" id="ARBA00023157"/>
    </source>
</evidence>
<organism evidence="15 16">
    <name type="scientific">Junco hyemalis</name>
    <name type="common">Dark-eyed junco</name>
    <dbReference type="NCBI Taxonomy" id="40217"/>
    <lineage>
        <taxon>Eukaryota</taxon>
        <taxon>Metazoa</taxon>
        <taxon>Chordata</taxon>
        <taxon>Craniata</taxon>
        <taxon>Vertebrata</taxon>
        <taxon>Euteleostomi</taxon>
        <taxon>Archelosauria</taxon>
        <taxon>Archosauria</taxon>
        <taxon>Dinosauria</taxon>
        <taxon>Saurischia</taxon>
        <taxon>Theropoda</taxon>
        <taxon>Coelurosauria</taxon>
        <taxon>Aves</taxon>
        <taxon>Neognathae</taxon>
        <taxon>Neoaves</taxon>
        <taxon>Telluraves</taxon>
        <taxon>Australaves</taxon>
        <taxon>Passeriformes</taxon>
        <taxon>Passerellidae</taxon>
        <taxon>Junco</taxon>
    </lineage>
</organism>
<feature type="domain" description="Sushi" evidence="14">
    <location>
        <begin position="32"/>
        <end position="94"/>
    </location>
</feature>
<feature type="disulfide bond" evidence="12">
    <location>
        <begin position="157"/>
        <end position="200"/>
    </location>
</feature>
<keyword evidence="8" id="KW-0472">Membrane</keyword>
<dbReference type="PANTHER" id="PTHR19325:SF317">
    <property type="entry name" value="COMPLEMENT DECAY-ACCELERATING FACTOR"/>
    <property type="match status" value="1"/>
</dbReference>
<keyword evidence="7" id="KW-0180">Complement pathway</keyword>
<name>A0A8C5JP90_JUNHY</name>
<keyword evidence="5" id="KW-0677">Repeat</keyword>
<dbReference type="Proteomes" id="UP000694408">
    <property type="component" value="Unplaced"/>
</dbReference>
<feature type="region of interest" description="Disordered" evidence="13">
    <location>
        <begin position="297"/>
        <end position="318"/>
    </location>
</feature>
<dbReference type="GO" id="GO:0016020">
    <property type="term" value="C:membrane"/>
    <property type="evidence" value="ECO:0007669"/>
    <property type="project" value="UniProtKB-SubCell"/>
</dbReference>
<feature type="region of interest" description="Disordered" evidence="13">
    <location>
        <begin position="1"/>
        <end position="26"/>
    </location>
</feature>
<dbReference type="GO" id="GO:0045087">
    <property type="term" value="P:innate immune response"/>
    <property type="evidence" value="ECO:0007669"/>
    <property type="project" value="UniProtKB-KW"/>
</dbReference>
<comment type="caution">
    <text evidence="12">Lacks conserved residue(s) required for the propagation of feature annotation.</text>
</comment>
<comment type="function">
    <text evidence="11">This protein recognizes C4b and C3b fragments that condense with cell-surface hydroxyl or amino groups when nascent C4b and C3b are locally generated during C4 and c3 activation. Interaction of daf with cell-associated C4b and C3b polypeptides interferes with their ability to catalyze the conversion of C2 and factor B to enzymatically active C2a and Bb and thereby prevents the formation of C4b2a and C3bBb, the amplification convertases of the complement cascade. Inhibits complement activation by destabilizing and preventing the formation of C3 and C5 convertases, which prevents complement damage.</text>
</comment>
<feature type="domain" description="Sushi" evidence="14">
    <location>
        <begin position="155"/>
        <end position="215"/>
    </location>
</feature>
<evidence type="ECO:0000313" key="16">
    <source>
        <dbReference type="Proteomes" id="UP000694408"/>
    </source>
</evidence>
<evidence type="ECO:0000313" key="15">
    <source>
        <dbReference type="Ensembl" id="ENSJHYP00000022368.1"/>
    </source>
</evidence>
<comment type="similarity">
    <text evidence="2">Belongs to the receptors of complement activation (RCA) family.</text>
</comment>
<evidence type="ECO:0000256" key="8">
    <source>
        <dbReference type="ARBA" id="ARBA00023136"/>
    </source>
</evidence>
<evidence type="ECO:0000256" key="4">
    <source>
        <dbReference type="ARBA" id="ARBA00022659"/>
    </source>
</evidence>
<reference evidence="15" key="2">
    <citation type="submission" date="2025-09" db="UniProtKB">
        <authorList>
            <consortium name="Ensembl"/>
        </authorList>
    </citation>
    <scope>IDENTIFICATION</scope>
</reference>
<evidence type="ECO:0000256" key="10">
    <source>
        <dbReference type="ARBA" id="ARBA00023180"/>
    </source>
</evidence>
<proteinExistence type="inferred from homology"/>
<keyword evidence="9 12" id="KW-1015">Disulfide bond</keyword>
<evidence type="ECO:0000256" key="11">
    <source>
        <dbReference type="ARBA" id="ARBA00045541"/>
    </source>
</evidence>
<keyword evidence="16" id="KW-1185">Reference proteome</keyword>
<dbReference type="Pfam" id="PF00084">
    <property type="entry name" value="Sushi"/>
    <property type="match status" value="4"/>
</dbReference>
<dbReference type="SUPFAM" id="SSF57535">
    <property type="entry name" value="Complement control module/SCR domain"/>
    <property type="match status" value="4"/>
</dbReference>